<reference evidence="22 23" key="1">
    <citation type="submission" date="2020-08" db="EMBL/GenBank/DDBJ databases">
        <title>Genomic Encyclopedia of Type Strains, Phase IV (KMG-IV): sequencing the most valuable type-strain genomes for metagenomic binning, comparative biology and taxonomic classification.</title>
        <authorList>
            <person name="Goeker M."/>
        </authorList>
    </citation>
    <scope>NUCLEOTIDE SEQUENCE [LARGE SCALE GENOMIC DNA]</scope>
    <source>
        <strain evidence="22 23">DSM 21319</strain>
    </source>
</reference>
<dbReference type="InterPro" id="IPR050351">
    <property type="entry name" value="BphY/WalK/GraS-like"/>
</dbReference>
<dbReference type="SUPFAM" id="SSF55785">
    <property type="entry name" value="PYP-like sensor domain (PAS domain)"/>
    <property type="match status" value="1"/>
</dbReference>
<proteinExistence type="predicted"/>
<evidence type="ECO:0000256" key="5">
    <source>
        <dbReference type="ARBA" id="ARBA00022553"/>
    </source>
</evidence>
<keyword evidence="13" id="KW-0408">Iron</keyword>
<evidence type="ECO:0000256" key="3">
    <source>
        <dbReference type="ARBA" id="ARBA00004141"/>
    </source>
</evidence>
<dbReference type="PROSITE" id="PS50112">
    <property type="entry name" value="PAS"/>
    <property type="match status" value="1"/>
</dbReference>
<evidence type="ECO:0000256" key="8">
    <source>
        <dbReference type="ARBA" id="ARBA00022692"/>
    </source>
</evidence>
<keyword evidence="14" id="KW-0902">Two-component regulatory system</keyword>
<feature type="transmembrane region" description="Helical" evidence="18">
    <location>
        <begin position="12"/>
        <end position="31"/>
    </location>
</feature>
<evidence type="ECO:0000259" key="21">
    <source>
        <dbReference type="PROSITE" id="PS50113"/>
    </source>
</evidence>
<keyword evidence="11" id="KW-0067">ATP-binding</keyword>
<name>A0A7W7YYA7_9HYPH</name>
<evidence type="ECO:0000313" key="23">
    <source>
        <dbReference type="Proteomes" id="UP000535406"/>
    </source>
</evidence>
<dbReference type="SMART" id="SM00388">
    <property type="entry name" value="HisKA"/>
    <property type="match status" value="1"/>
</dbReference>
<comment type="cofactor">
    <cofactor evidence="2">
        <name>heme</name>
        <dbReference type="ChEBI" id="CHEBI:30413"/>
    </cofactor>
</comment>
<dbReference type="InterPro" id="IPR005467">
    <property type="entry name" value="His_kinase_dom"/>
</dbReference>
<evidence type="ECO:0000256" key="18">
    <source>
        <dbReference type="SAM" id="Phobius"/>
    </source>
</evidence>
<gene>
    <name evidence="22" type="ORF">HNQ66_004015</name>
</gene>
<dbReference type="CDD" id="cd00130">
    <property type="entry name" value="PAS"/>
    <property type="match status" value="1"/>
</dbReference>
<evidence type="ECO:0000256" key="14">
    <source>
        <dbReference type="ARBA" id="ARBA00023012"/>
    </source>
</evidence>
<keyword evidence="9" id="KW-0547">Nucleotide-binding</keyword>
<dbReference type="GO" id="GO:0005524">
    <property type="term" value="F:ATP binding"/>
    <property type="evidence" value="ECO:0007669"/>
    <property type="project" value="UniProtKB-KW"/>
</dbReference>
<dbReference type="SMART" id="SM00387">
    <property type="entry name" value="HATPase_c"/>
    <property type="match status" value="1"/>
</dbReference>
<dbReference type="InterPro" id="IPR003594">
    <property type="entry name" value="HATPase_dom"/>
</dbReference>
<dbReference type="Gene3D" id="3.30.565.10">
    <property type="entry name" value="Histidine kinase-like ATPase, C-terminal domain"/>
    <property type="match status" value="1"/>
</dbReference>
<feature type="domain" description="PAC" evidence="21">
    <location>
        <begin position="363"/>
        <end position="413"/>
    </location>
</feature>
<evidence type="ECO:0000313" key="22">
    <source>
        <dbReference type="EMBL" id="MBB5044588.1"/>
    </source>
</evidence>
<evidence type="ECO:0000256" key="13">
    <source>
        <dbReference type="ARBA" id="ARBA00023004"/>
    </source>
</evidence>
<comment type="function">
    <text evidence="16">Putative oxygen sensor; modulates the activity of FixJ, a transcriptional activator of nitrogen fixation fixK gene. FixL probably acts as a kinase that phosphorylates FixJ.</text>
</comment>
<evidence type="ECO:0000256" key="10">
    <source>
        <dbReference type="ARBA" id="ARBA00022777"/>
    </source>
</evidence>
<evidence type="ECO:0000256" key="2">
    <source>
        <dbReference type="ARBA" id="ARBA00001971"/>
    </source>
</evidence>
<sequence>MNREWSWKKANIMAGLWCLAVGLAMMALWLAKPAELAAGHPAVFGMKFNAALAFSVMGVALLLAAREFHRLPALMLALVFLYGAAALSQHLFGIDTGIDTALNVPFVDIGTSVPGRIAPNTALCFMLTSLALGLRALQRRNGLVPVGLGFATFVIAAVALLGYVIALDFAHDWIRFTRMSLQSASCFFILAIAIIFSGKEPAGYHRAVLAGALGALSYLLLLAMTYFELARYESSFGITFSSGGTNARSTLSSLVLISAALYGGLMVHLYLSSRRSRAMAADLAAHRIRLAAIIANAVDGIITIDERGVVLSVNPASERIFGYGAEEMVGRNVKMLMPEPYRSEHDRYIANYQRGGEAKVIGIGREVEGRRKDGSTFPLDLAVAKLELGDTVLYSGTVRDISERKASEQALLDANAELEEFAYRTSHDLRSPIASSLGLLGISRDMLAEGDLPALGQTLQRMEGNFRRLDHLIQNIITITRNRLMEEDTQPIDLRALVAESIDALSHLDEFKRIRIENHVPAELTIESKPSKFQVIVGNMLSNAVKYHDPKEAEPAIDVRAVRHAGRVRLSVEDNGLGVPPASRHLLFKMFKRLHPNRSFGSGLGLYILRKSAESLGGTALYEAKDKGSRFIIELPDGDHNENPLDPGRR</sequence>
<keyword evidence="15 18" id="KW-0472">Membrane</keyword>
<keyword evidence="5" id="KW-0597">Phosphoprotein</keyword>
<feature type="transmembrane region" description="Helical" evidence="18">
    <location>
        <begin position="43"/>
        <end position="64"/>
    </location>
</feature>
<dbReference type="RefSeq" id="WP_184145941.1">
    <property type="nucleotide sequence ID" value="NZ_JACHIK010000018.1"/>
</dbReference>
<dbReference type="NCBIfam" id="TIGR00229">
    <property type="entry name" value="sensory_box"/>
    <property type="match status" value="1"/>
</dbReference>
<dbReference type="GO" id="GO:0030295">
    <property type="term" value="F:protein kinase activator activity"/>
    <property type="evidence" value="ECO:0007669"/>
    <property type="project" value="TreeGrafter"/>
</dbReference>
<evidence type="ECO:0000256" key="12">
    <source>
        <dbReference type="ARBA" id="ARBA00022989"/>
    </source>
</evidence>
<dbReference type="InterPro" id="IPR036097">
    <property type="entry name" value="HisK_dim/P_sf"/>
</dbReference>
<dbReference type="AlphaFoldDB" id="A0A7W7YYA7"/>
<dbReference type="EC" id="2.7.13.3" evidence="4"/>
<dbReference type="Pfam" id="PF02518">
    <property type="entry name" value="HATPase_c"/>
    <property type="match status" value="1"/>
</dbReference>
<evidence type="ECO:0000259" key="20">
    <source>
        <dbReference type="PROSITE" id="PS50112"/>
    </source>
</evidence>
<dbReference type="FunFam" id="3.30.450.20:FF:000060">
    <property type="entry name" value="Sensor protein FixL"/>
    <property type="match status" value="1"/>
</dbReference>
<dbReference type="Proteomes" id="UP000535406">
    <property type="component" value="Unassembled WGS sequence"/>
</dbReference>
<dbReference type="SMART" id="SM00091">
    <property type="entry name" value="PAS"/>
    <property type="match status" value="1"/>
</dbReference>
<keyword evidence="7" id="KW-0808">Transferase</keyword>
<keyword evidence="6" id="KW-0349">Heme</keyword>
<dbReference type="Gene3D" id="1.10.287.130">
    <property type="match status" value="1"/>
</dbReference>
<comment type="subcellular location">
    <subcellularLocation>
        <location evidence="3">Membrane</location>
        <topology evidence="3">Multi-pass membrane protein</topology>
    </subcellularLocation>
</comment>
<dbReference type="InterPro" id="IPR000014">
    <property type="entry name" value="PAS"/>
</dbReference>
<evidence type="ECO:0000256" key="4">
    <source>
        <dbReference type="ARBA" id="ARBA00012438"/>
    </source>
</evidence>
<keyword evidence="10" id="KW-0418">Kinase</keyword>
<dbReference type="InterPro" id="IPR000700">
    <property type="entry name" value="PAS-assoc_C"/>
</dbReference>
<evidence type="ECO:0000256" key="17">
    <source>
        <dbReference type="ARBA" id="ARBA00070616"/>
    </source>
</evidence>
<accession>A0A7W7YYA7</accession>
<evidence type="ECO:0000256" key="11">
    <source>
        <dbReference type="ARBA" id="ARBA00022840"/>
    </source>
</evidence>
<feature type="domain" description="PAS" evidence="20">
    <location>
        <begin position="286"/>
        <end position="339"/>
    </location>
</feature>
<dbReference type="PANTHER" id="PTHR42878">
    <property type="entry name" value="TWO-COMPONENT HISTIDINE KINASE"/>
    <property type="match status" value="1"/>
</dbReference>
<comment type="catalytic activity">
    <reaction evidence="1">
        <text>ATP + protein L-histidine = ADP + protein N-phospho-L-histidine.</text>
        <dbReference type="EC" id="2.7.13.3"/>
    </reaction>
</comment>
<evidence type="ECO:0000256" key="6">
    <source>
        <dbReference type="ARBA" id="ARBA00022617"/>
    </source>
</evidence>
<evidence type="ECO:0000259" key="19">
    <source>
        <dbReference type="PROSITE" id="PS50109"/>
    </source>
</evidence>
<feature type="transmembrane region" description="Helical" evidence="18">
    <location>
        <begin position="208"/>
        <end position="227"/>
    </location>
</feature>
<comment type="caution">
    <text evidence="22">The sequence shown here is derived from an EMBL/GenBank/DDBJ whole genome shotgun (WGS) entry which is preliminary data.</text>
</comment>
<dbReference type="SUPFAM" id="SSF47384">
    <property type="entry name" value="Homodimeric domain of signal transducing histidine kinase"/>
    <property type="match status" value="1"/>
</dbReference>
<feature type="transmembrane region" description="Helical" evidence="18">
    <location>
        <begin position="247"/>
        <end position="271"/>
    </location>
</feature>
<keyword evidence="8 18" id="KW-0812">Transmembrane</keyword>
<dbReference type="SUPFAM" id="SSF55874">
    <property type="entry name" value="ATPase domain of HSP90 chaperone/DNA topoisomerase II/histidine kinase"/>
    <property type="match status" value="1"/>
</dbReference>
<protein>
    <recommendedName>
        <fullName evidence="17">Sensor protein FixL</fullName>
        <ecNumber evidence="4">2.7.13.3</ecNumber>
    </recommendedName>
</protein>
<dbReference type="PROSITE" id="PS50113">
    <property type="entry name" value="PAC"/>
    <property type="match status" value="1"/>
</dbReference>
<organism evidence="22 23">
    <name type="scientific">Shinella fusca</name>
    <dbReference type="NCBI Taxonomy" id="544480"/>
    <lineage>
        <taxon>Bacteria</taxon>
        <taxon>Pseudomonadati</taxon>
        <taxon>Pseudomonadota</taxon>
        <taxon>Alphaproteobacteria</taxon>
        <taxon>Hyphomicrobiales</taxon>
        <taxon>Rhizobiaceae</taxon>
        <taxon>Shinella</taxon>
    </lineage>
</organism>
<evidence type="ECO:0000256" key="16">
    <source>
        <dbReference type="ARBA" id="ARBA00059827"/>
    </source>
</evidence>
<feature type="transmembrane region" description="Helical" evidence="18">
    <location>
        <begin position="71"/>
        <end position="92"/>
    </location>
</feature>
<feature type="transmembrane region" description="Helical" evidence="18">
    <location>
        <begin position="179"/>
        <end position="196"/>
    </location>
</feature>
<dbReference type="EMBL" id="JACHIK010000018">
    <property type="protein sequence ID" value="MBB5044588.1"/>
    <property type="molecule type" value="Genomic_DNA"/>
</dbReference>
<dbReference type="Gene3D" id="3.30.450.20">
    <property type="entry name" value="PAS domain"/>
    <property type="match status" value="1"/>
</dbReference>
<keyword evidence="23" id="KW-1185">Reference proteome</keyword>
<evidence type="ECO:0000256" key="15">
    <source>
        <dbReference type="ARBA" id="ARBA00023136"/>
    </source>
</evidence>
<keyword evidence="6" id="KW-0479">Metal-binding</keyword>
<feature type="transmembrane region" description="Helical" evidence="18">
    <location>
        <begin position="146"/>
        <end position="167"/>
    </location>
</feature>
<dbReference type="GO" id="GO:0000156">
    <property type="term" value="F:phosphorelay response regulator activity"/>
    <property type="evidence" value="ECO:0007669"/>
    <property type="project" value="TreeGrafter"/>
</dbReference>
<dbReference type="Pfam" id="PF00989">
    <property type="entry name" value="PAS"/>
    <property type="match status" value="1"/>
</dbReference>
<dbReference type="GO" id="GO:0007234">
    <property type="term" value="P:osmosensory signaling via phosphorelay pathway"/>
    <property type="evidence" value="ECO:0007669"/>
    <property type="project" value="TreeGrafter"/>
</dbReference>
<dbReference type="GO" id="GO:0006355">
    <property type="term" value="P:regulation of DNA-templated transcription"/>
    <property type="evidence" value="ECO:0007669"/>
    <property type="project" value="InterPro"/>
</dbReference>
<keyword evidence="12 18" id="KW-1133">Transmembrane helix</keyword>
<dbReference type="InterPro" id="IPR035965">
    <property type="entry name" value="PAS-like_dom_sf"/>
</dbReference>
<dbReference type="PRINTS" id="PR00344">
    <property type="entry name" value="BCTRLSENSOR"/>
</dbReference>
<dbReference type="PANTHER" id="PTHR42878:SF7">
    <property type="entry name" value="SENSOR HISTIDINE KINASE GLRK"/>
    <property type="match status" value="1"/>
</dbReference>
<dbReference type="GO" id="GO:0000155">
    <property type="term" value="F:phosphorelay sensor kinase activity"/>
    <property type="evidence" value="ECO:0007669"/>
    <property type="project" value="InterPro"/>
</dbReference>
<feature type="domain" description="Histidine kinase" evidence="19">
    <location>
        <begin position="424"/>
        <end position="639"/>
    </location>
</feature>
<evidence type="ECO:0000256" key="7">
    <source>
        <dbReference type="ARBA" id="ARBA00022679"/>
    </source>
</evidence>
<evidence type="ECO:0000256" key="1">
    <source>
        <dbReference type="ARBA" id="ARBA00000085"/>
    </source>
</evidence>
<dbReference type="InterPro" id="IPR013767">
    <property type="entry name" value="PAS_fold"/>
</dbReference>
<evidence type="ECO:0000256" key="9">
    <source>
        <dbReference type="ARBA" id="ARBA00022741"/>
    </source>
</evidence>
<dbReference type="CDD" id="cd00082">
    <property type="entry name" value="HisKA"/>
    <property type="match status" value="1"/>
</dbReference>
<dbReference type="InterPro" id="IPR003661">
    <property type="entry name" value="HisK_dim/P_dom"/>
</dbReference>
<feature type="transmembrane region" description="Helical" evidence="18">
    <location>
        <begin position="117"/>
        <end position="134"/>
    </location>
</feature>
<dbReference type="GO" id="GO:0016020">
    <property type="term" value="C:membrane"/>
    <property type="evidence" value="ECO:0007669"/>
    <property type="project" value="UniProtKB-SubCell"/>
</dbReference>
<dbReference type="PROSITE" id="PS50109">
    <property type="entry name" value="HIS_KIN"/>
    <property type="match status" value="1"/>
</dbReference>
<dbReference type="InterPro" id="IPR004358">
    <property type="entry name" value="Sig_transdc_His_kin-like_C"/>
</dbReference>
<dbReference type="InterPro" id="IPR036890">
    <property type="entry name" value="HATPase_C_sf"/>
</dbReference>